<accession>A0A6J7S6W5</accession>
<keyword evidence="4" id="KW-1133">Transmembrane helix</keyword>
<feature type="transmembrane region" description="Helical" evidence="4">
    <location>
        <begin position="85"/>
        <end position="109"/>
    </location>
</feature>
<feature type="transmembrane region" description="Helical" evidence="4">
    <location>
        <begin position="32"/>
        <end position="50"/>
    </location>
</feature>
<proteinExistence type="predicted"/>
<keyword evidence="2" id="KW-0418">Kinase</keyword>
<gene>
    <name evidence="6" type="ORF">UFOPK4150_01701</name>
</gene>
<dbReference type="PANTHER" id="PTHR24421">
    <property type="entry name" value="NITRATE/NITRITE SENSOR PROTEIN NARX-RELATED"/>
    <property type="match status" value="1"/>
</dbReference>
<dbReference type="InterPro" id="IPR011712">
    <property type="entry name" value="Sig_transdc_His_kin_sub3_dim/P"/>
</dbReference>
<keyword evidence="4" id="KW-0472">Membrane</keyword>
<dbReference type="InterPro" id="IPR050482">
    <property type="entry name" value="Sensor_HK_TwoCompSys"/>
</dbReference>
<sequence length="563" mass="60697">MRTGQHMCKRPPVSSSSSFTDTRRSLEAPATILLLTRIGILLLCGVLSILSAHTEFHDFLVLALVAVLSSAPLPRSWFTTIRPYFEAAVTAAIIGSAVPLPEALLPYLIVPPLAAGLLTGARSALISTAISFLVLLGARVNLGDLPRSEVTTVAEWVGLGLAVGLVGSWARIVGFRSSEASSTYVAAHELLTRLRDVARSLPTGLDEVSLAQQLLVDLRGTANFDRAGLYVRTDSDLLMALAFAGADRLEWQPDAHEGIWEQVWKSGGVAQQSGTFSDPGTGYSAVVAMKLDDRPLGLVGFEREGREWADRELLEAQRVVNAASLSIETGRLFSEIRAIATVEERRRLAREIHDGIAQEIASVAYVVDDLRAHTSDEPTRAGLSALRAELTRIVTELRLSIFDLRTDVQPAAGLGAALTGYVHTVGSGAGLTVHLVLDESSHRLPLDTEAELLRVAQEAITNARKHARARNLWVTCRVDPPRAFMRIADDGQGLGQARADSFGMEIMRERAQRLGASLSVRARVGGGTVVEIALGSRLATPTTLTPANPKPALPERRGRPRRR</sequence>
<evidence type="ECO:0000256" key="1">
    <source>
        <dbReference type="ARBA" id="ARBA00022679"/>
    </source>
</evidence>
<dbReference type="SUPFAM" id="SSF55781">
    <property type="entry name" value="GAF domain-like"/>
    <property type="match status" value="1"/>
</dbReference>
<dbReference type="GO" id="GO:0046983">
    <property type="term" value="F:protein dimerization activity"/>
    <property type="evidence" value="ECO:0007669"/>
    <property type="project" value="InterPro"/>
</dbReference>
<dbReference type="SMART" id="SM00387">
    <property type="entry name" value="HATPase_c"/>
    <property type="match status" value="1"/>
</dbReference>
<dbReference type="GO" id="GO:0016020">
    <property type="term" value="C:membrane"/>
    <property type="evidence" value="ECO:0007669"/>
    <property type="project" value="InterPro"/>
</dbReference>
<dbReference type="Pfam" id="PF07730">
    <property type="entry name" value="HisKA_3"/>
    <property type="match status" value="1"/>
</dbReference>
<feature type="transmembrane region" description="Helical" evidence="4">
    <location>
        <begin position="150"/>
        <end position="170"/>
    </location>
</feature>
<reference evidence="6" key="1">
    <citation type="submission" date="2020-05" db="EMBL/GenBank/DDBJ databases">
        <authorList>
            <person name="Chiriac C."/>
            <person name="Salcher M."/>
            <person name="Ghai R."/>
            <person name="Kavagutti S V."/>
        </authorList>
    </citation>
    <scope>NUCLEOTIDE SEQUENCE</scope>
</reference>
<dbReference type="InterPro" id="IPR036890">
    <property type="entry name" value="HATPase_C_sf"/>
</dbReference>
<dbReference type="Gene3D" id="3.30.565.10">
    <property type="entry name" value="Histidine kinase-like ATPase, C-terminal domain"/>
    <property type="match status" value="1"/>
</dbReference>
<evidence type="ECO:0000259" key="5">
    <source>
        <dbReference type="SMART" id="SM00387"/>
    </source>
</evidence>
<feature type="transmembrane region" description="Helical" evidence="4">
    <location>
        <begin position="115"/>
        <end position="138"/>
    </location>
</feature>
<dbReference type="GO" id="GO:0000155">
    <property type="term" value="F:phosphorelay sensor kinase activity"/>
    <property type="evidence" value="ECO:0007669"/>
    <property type="project" value="InterPro"/>
</dbReference>
<feature type="domain" description="Histidine kinase/HSP90-like ATPase" evidence="5">
    <location>
        <begin position="447"/>
        <end position="538"/>
    </location>
</feature>
<dbReference type="InterPro" id="IPR003594">
    <property type="entry name" value="HATPase_dom"/>
</dbReference>
<feature type="transmembrane region" description="Helical" evidence="4">
    <location>
        <begin position="56"/>
        <end position="73"/>
    </location>
</feature>
<keyword evidence="1" id="KW-0808">Transferase</keyword>
<dbReference type="SUPFAM" id="SSF55874">
    <property type="entry name" value="ATPase domain of HSP90 chaperone/DNA topoisomerase II/histidine kinase"/>
    <property type="match status" value="1"/>
</dbReference>
<dbReference type="Gene3D" id="3.30.450.40">
    <property type="match status" value="1"/>
</dbReference>
<dbReference type="Pfam" id="PF02518">
    <property type="entry name" value="HATPase_c"/>
    <property type="match status" value="1"/>
</dbReference>
<dbReference type="AlphaFoldDB" id="A0A6J7S6W5"/>
<feature type="region of interest" description="Disordered" evidence="3">
    <location>
        <begin position="541"/>
        <end position="563"/>
    </location>
</feature>
<dbReference type="InterPro" id="IPR029016">
    <property type="entry name" value="GAF-like_dom_sf"/>
</dbReference>
<evidence type="ECO:0000256" key="4">
    <source>
        <dbReference type="SAM" id="Phobius"/>
    </source>
</evidence>
<evidence type="ECO:0000256" key="2">
    <source>
        <dbReference type="ARBA" id="ARBA00022777"/>
    </source>
</evidence>
<dbReference type="EMBL" id="CAFBPU010000038">
    <property type="protein sequence ID" value="CAB5036786.1"/>
    <property type="molecule type" value="Genomic_DNA"/>
</dbReference>
<organism evidence="6">
    <name type="scientific">freshwater metagenome</name>
    <dbReference type="NCBI Taxonomy" id="449393"/>
    <lineage>
        <taxon>unclassified sequences</taxon>
        <taxon>metagenomes</taxon>
        <taxon>ecological metagenomes</taxon>
    </lineage>
</organism>
<dbReference type="Gene3D" id="1.20.5.1930">
    <property type="match status" value="1"/>
</dbReference>
<evidence type="ECO:0000313" key="6">
    <source>
        <dbReference type="EMBL" id="CAB5036786.1"/>
    </source>
</evidence>
<protein>
    <submittedName>
        <fullName evidence="6">Unannotated protein</fullName>
    </submittedName>
</protein>
<dbReference type="CDD" id="cd16917">
    <property type="entry name" value="HATPase_UhpB-NarQ-NarX-like"/>
    <property type="match status" value="1"/>
</dbReference>
<feature type="region of interest" description="Disordered" evidence="3">
    <location>
        <begin position="1"/>
        <end position="21"/>
    </location>
</feature>
<name>A0A6J7S6W5_9ZZZZ</name>
<evidence type="ECO:0000256" key="3">
    <source>
        <dbReference type="SAM" id="MobiDB-lite"/>
    </source>
</evidence>
<keyword evidence="4" id="KW-0812">Transmembrane</keyword>